<name>A0A9N7UM16_PLEPL</name>
<feature type="region of interest" description="Disordered" evidence="1">
    <location>
        <begin position="1"/>
        <end position="24"/>
    </location>
</feature>
<dbReference type="EMBL" id="CADEAL010001491">
    <property type="protein sequence ID" value="CAB1432922.1"/>
    <property type="molecule type" value="Genomic_DNA"/>
</dbReference>
<evidence type="ECO:0000313" key="2">
    <source>
        <dbReference type="EMBL" id="CAB1432922.1"/>
    </source>
</evidence>
<comment type="caution">
    <text evidence="2">The sequence shown here is derived from an EMBL/GenBank/DDBJ whole genome shotgun (WGS) entry which is preliminary data.</text>
</comment>
<proteinExistence type="predicted"/>
<sequence length="156" mass="17101">MKYQERASECVPQRAHRSRGSAPCPAHLLRDTRSELVHTKTKTKSKIAAKINTGAHHPAAHIILRLTSSPLIILRSTSSWRSTSSCSAHHPGAHMILWLTSSCSAHHPGTHIGAHRLAAHIVLQRTHPAAHVLRRTLSCGAHHREAHIILGRTSAE</sequence>
<protein>
    <submittedName>
        <fullName evidence="2">Uncharacterized protein</fullName>
    </submittedName>
</protein>
<evidence type="ECO:0000313" key="3">
    <source>
        <dbReference type="Proteomes" id="UP001153269"/>
    </source>
</evidence>
<accession>A0A9N7UM16</accession>
<dbReference type="AlphaFoldDB" id="A0A9N7UM16"/>
<keyword evidence="3" id="KW-1185">Reference proteome</keyword>
<reference evidence="2" key="1">
    <citation type="submission" date="2020-03" db="EMBL/GenBank/DDBJ databases">
        <authorList>
            <person name="Weist P."/>
        </authorList>
    </citation>
    <scope>NUCLEOTIDE SEQUENCE</scope>
</reference>
<dbReference type="Proteomes" id="UP001153269">
    <property type="component" value="Unassembled WGS sequence"/>
</dbReference>
<organism evidence="2 3">
    <name type="scientific">Pleuronectes platessa</name>
    <name type="common">European plaice</name>
    <dbReference type="NCBI Taxonomy" id="8262"/>
    <lineage>
        <taxon>Eukaryota</taxon>
        <taxon>Metazoa</taxon>
        <taxon>Chordata</taxon>
        <taxon>Craniata</taxon>
        <taxon>Vertebrata</taxon>
        <taxon>Euteleostomi</taxon>
        <taxon>Actinopterygii</taxon>
        <taxon>Neopterygii</taxon>
        <taxon>Teleostei</taxon>
        <taxon>Neoteleostei</taxon>
        <taxon>Acanthomorphata</taxon>
        <taxon>Carangaria</taxon>
        <taxon>Pleuronectiformes</taxon>
        <taxon>Pleuronectoidei</taxon>
        <taxon>Pleuronectidae</taxon>
        <taxon>Pleuronectes</taxon>
    </lineage>
</organism>
<gene>
    <name evidence="2" type="ORF">PLEPLA_LOCUS21009</name>
</gene>
<evidence type="ECO:0000256" key="1">
    <source>
        <dbReference type="SAM" id="MobiDB-lite"/>
    </source>
</evidence>